<dbReference type="PANTHER" id="PTHR37423">
    <property type="entry name" value="SOLUBLE LYTIC MUREIN TRANSGLYCOSYLASE-RELATED"/>
    <property type="match status" value="1"/>
</dbReference>
<feature type="domain" description="Lytic transglycosylase superhelical linker" evidence="5">
    <location>
        <begin position="405"/>
        <end position="471"/>
    </location>
</feature>
<dbReference type="GO" id="GO:0004553">
    <property type="term" value="F:hydrolase activity, hydrolyzing O-glycosyl compounds"/>
    <property type="evidence" value="ECO:0007669"/>
    <property type="project" value="InterPro"/>
</dbReference>
<dbReference type="SUPFAM" id="SSF53955">
    <property type="entry name" value="Lysozyme-like"/>
    <property type="match status" value="1"/>
</dbReference>
<organism evidence="6 7">
    <name type="scientific">Neptunomonas concharum</name>
    <dbReference type="NCBI Taxonomy" id="1031538"/>
    <lineage>
        <taxon>Bacteria</taxon>
        <taxon>Pseudomonadati</taxon>
        <taxon>Pseudomonadota</taxon>
        <taxon>Gammaproteobacteria</taxon>
        <taxon>Oceanospirillales</taxon>
        <taxon>Oceanospirillaceae</taxon>
        <taxon>Neptunomonas</taxon>
    </lineage>
</organism>
<dbReference type="KEGG" id="ncu:F0U83_10680"/>
<evidence type="ECO:0000259" key="4">
    <source>
        <dbReference type="Pfam" id="PF01464"/>
    </source>
</evidence>
<dbReference type="InterPro" id="IPR037061">
    <property type="entry name" value="Lytic_TGlycoase_superhlx_L_sf"/>
</dbReference>
<dbReference type="Gene3D" id="1.10.1240.20">
    <property type="entry name" value="Lytic transglycosylase, superhelical linker domain"/>
    <property type="match status" value="1"/>
</dbReference>
<dbReference type="InterPro" id="IPR008258">
    <property type="entry name" value="Transglycosylase_SLT_dom_1"/>
</dbReference>
<dbReference type="InterPro" id="IPR023346">
    <property type="entry name" value="Lysozyme-like_dom_sf"/>
</dbReference>
<dbReference type="RefSeq" id="WP_138987550.1">
    <property type="nucleotide sequence ID" value="NZ_CP043869.1"/>
</dbReference>
<protein>
    <submittedName>
        <fullName evidence="6">Transglycosylase SLT domain-containing protein</fullName>
    </submittedName>
</protein>
<keyword evidence="2 3" id="KW-0732">Signal</keyword>
<dbReference type="CDD" id="cd13401">
    <property type="entry name" value="Slt70-like"/>
    <property type="match status" value="1"/>
</dbReference>
<gene>
    <name evidence="6" type="ORF">F0U83_10680</name>
</gene>
<evidence type="ECO:0000313" key="6">
    <source>
        <dbReference type="EMBL" id="QEQ97140.1"/>
    </source>
</evidence>
<accession>A0A5P1RBY9</accession>
<comment type="similarity">
    <text evidence="1">Belongs to the transglycosylase Slt family.</text>
</comment>
<feature type="domain" description="Transglycosylase SLT" evidence="4">
    <location>
        <begin position="482"/>
        <end position="595"/>
    </location>
</feature>
<dbReference type="AlphaFoldDB" id="A0A5P1RBY9"/>
<dbReference type="Gene3D" id="1.10.530.10">
    <property type="match status" value="1"/>
</dbReference>
<proteinExistence type="inferred from homology"/>
<evidence type="ECO:0000256" key="2">
    <source>
        <dbReference type="ARBA" id="ARBA00022729"/>
    </source>
</evidence>
<keyword evidence="7" id="KW-1185">Reference proteome</keyword>
<dbReference type="InterPro" id="IPR008939">
    <property type="entry name" value="Lytic_TGlycosylase_superhlx_U"/>
</dbReference>
<feature type="chain" id="PRO_5024950467" evidence="3">
    <location>
        <begin position="28"/>
        <end position="655"/>
    </location>
</feature>
<evidence type="ECO:0000256" key="3">
    <source>
        <dbReference type="SAM" id="SignalP"/>
    </source>
</evidence>
<dbReference type="Pfam" id="PF14718">
    <property type="entry name" value="SLT_L"/>
    <property type="match status" value="1"/>
</dbReference>
<name>A0A5P1RBY9_9GAMM</name>
<dbReference type="GO" id="GO:0042597">
    <property type="term" value="C:periplasmic space"/>
    <property type="evidence" value="ECO:0007669"/>
    <property type="project" value="InterPro"/>
</dbReference>
<dbReference type="Proteomes" id="UP000324760">
    <property type="component" value="Chromosome"/>
</dbReference>
<sequence length="655" mass="75253">MLFKKKRFSLTILIGLSLLIPSTSVLASKAERELYIKARTAFEQKQDALADRLTTQLAAYPLVPYLQVRQIKRDIETLSTATISAFIKQHRDTPFADDVQTAHLDFLLKSSQSQAYLDAYQRLPLPGEYHQCQLANAELSLGRKKQAFERATQLWQSGNSVDKACDSLFETWMRAGNPSPSFALTRYWNAVEQKNFSLSRYIERFLGPEGKKQASFVNAVIQDPTIIKSDKRLSKTHPKHASLAYMAIRNIARKDINQAVELWLTLRDKLAFSTDQKDQMDHYFGMRYAKGYRSNAQEMLAKLDPDFGYPKLTEWRIRLALSQQDWKATSQLITKLPVTLQQEGRWLYWRETAKNRQSPGAYTPDYSQVVKERSFYGFLASEQSSVPFFLNHQPAGFSDERKNTLKTLPALQRIRELLALDLEYAARVEWRFLTKQLSKEDQHVVAHIAKDWHWYDQAIWGASRIKAWNDLDIRFPKPHQSLFTEMTKERGIYRTWAVAIARQESAFRETARSRVGARGLMQLMPATAKQTAKKFEVSYSHPDQLYTPKTNISLGTAYLADMLNTFEGNRVYATAAYNAGPGRVKQWLKSRGDLPLDAWIETIPFDETRNYVQNVLAFSVIYDVLDKKPASLFNKTELAALAMTDKPAKKTPAYN</sequence>
<dbReference type="PANTHER" id="PTHR37423:SF5">
    <property type="entry name" value="SOLUBLE LYTIC MUREIN TRANSGLYCOSYLASE"/>
    <property type="match status" value="1"/>
</dbReference>
<dbReference type="Gene3D" id="1.25.20.10">
    <property type="entry name" value="Bacterial muramidases"/>
    <property type="match status" value="1"/>
</dbReference>
<dbReference type="OrthoDB" id="92254at2"/>
<feature type="signal peptide" evidence="3">
    <location>
        <begin position="1"/>
        <end position="27"/>
    </location>
</feature>
<reference evidence="6 7" key="1">
    <citation type="journal article" date="2019" name="Biochem. Eng. J.">
        <title>Metabolic engineering of the marine bacteria Neptunomonas concharum for the production of acetoin and meso-2,3-butanediol from acetate.</title>
        <authorList>
            <person name="Li W."/>
            <person name="Pu N."/>
            <person name="Liu C.-X."/>
            <person name="Yuan Q.-P."/>
            <person name="Li Z.-J."/>
        </authorList>
    </citation>
    <scope>NUCLEOTIDE SEQUENCE [LARGE SCALE GENOMIC DNA]</scope>
    <source>
        <strain evidence="6 7">JCM17730</strain>
    </source>
</reference>
<dbReference type="EMBL" id="CP043869">
    <property type="protein sequence ID" value="QEQ97140.1"/>
    <property type="molecule type" value="Genomic_DNA"/>
</dbReference>
<evidence type="ECO:0000313" key="7">
    <source>
        <dbReference type="Proteomes" id="UP000324760"/>
    </source>
</evidence>
<dbReference type="InterPro" id="IPR012289">
    <property type="entry name" value="Lytic_TGlycosylase_superhlx_L"/>
</dbReference>
<evidence type="ECO:0000256" key="1">
    <source>
        <dbReference type="ARBA" id="ARBA00007734"/>
    </source>
</evidence>
<evidence type="ECO:0000259" key="5">
    <source>
        <dbReference type="Pfam" id="PF14718"/>
    </source>
</evidence>
<dbReference type="SUPFAM" id="SSF48435">
    <property type="entry name" value="Bacterial muramidases"/>
    <property type="match status" value="1"/>
</dbReference>
<dbReference type="Pfam" id="PF01464">
    <property type="entry name" value="SLT"/>
    <property type="match status" value="1"/>
</dbReference>